<name>A0A0G1NNR6_9BACT</name>
<evidence type="ECO:0000256" key="1">
    <source>
        <dbReference type="SAM" id="Phobius"/>
    </source>
</evidence>
<dbReference type="EMBL" id="LCLS01000007">
    <property type="protein sequence ID" value="KKU22066.1"/>
    <property type="molecule type" value="Genomic_DNA"/>
</dbReference>
<dbReference type="AlphaFoldDB" id="A0A0G1NNR6"/>
<reference evidence="2 3" key="1">
    <citation type="journal article" date="2015" name="Nature">
        <title>rRNA introns, odd ribosomes, and small enigmatic genomes across a large radiation of phyla.</title>
        <authorList>
            <person name="Brown C.T."/>
            <person name="Hug L.A."/>
            <person name="Thomas B.C."/>
            <person name="Sharon I."/>
            <person name="Castelle C.J."/>
            <person name="Singh A."/>
            <person name="Wilkins M.J."/>
            <person name="Williams K.H."/>
            <person name="Banfield J.F."/>
        </authorList>
    </citation>
    <scope>NUCLEOTIDE SEQUENCE [LARGE SCALE GENOMIC DNA]</scope>
</reference>
<dbReference type="Proteomes" id="UP000034107">
    <property type="component" value="Unassembled WGS sequence"/>
</dbReference>
<evidence type="ECO:0000313" key="2">
    <source>
        <dbReference type="EMBL" id="KKU22066.1"/>
    </source>
</evidence>
<feature type="transmembrane region" description="Helical" evidence="1">
    <location>
        <begin position="57"/>
        <end position="76"/>
    </location>
</feature>
<comment type="caution">
    <text evidence="2">The sequence shown here is derived from an EMBL/GenBank/DDBJ whole genome shotgun (WGS) entry which is preliminary data.</text>
</comment>
<gene>
    <name evidence="2" type="ORF">UX31_C0007G0052</name>
</gene>
<evidence type="ECO:0000313" key="3">
    <source>
        <dbReference type="Proteomes" id="UP000034107"/>
    </source>
</evidence>
<organism evidence="2 3">
    <name type="scientific">Candidatus Nomurabacteria bacterium GW2011_GWA1_46_11</name>
    <dbReference type="NCBI Taxonomy" id="1618732"/>
    <lineage>
        <taxon>Bacteria</taxon>
        <taxon>Candidatus Nomuraibacteriota</taxon>
    </lineage>
</organism>
<keyword evidence="1" id="KW-1133">Transmembrane helix</keyword>
<accession>A0A0G1NNR6</accession>
<protein>
    <submittedName>
        <fullName evidence="2">Uncharacterized protein</fullName>
    </submittedName>
</protein>
<feature type="transmembrane region" description="Helical" evidence="1">
    <location>
        <begin position="31"/>
        <end position="50"/>
    </location>
</feature>
<proteinExistence type="predicted"/>
<keyword evidence="1" id="KW-0472">Membrane</keyword>
<keyword evidence="1" id="KW-0812">Transmembrane</keyword>
<feature type="transmembrane region" description="Helical" evidence="1">
    <location>
        <begin position="82"/>
        <end position="99"/>
    </location>
</feature>
<sequence>MWYLLFYAIGIAIGLISPRNSMEDSLIAIGPITITAFVASLLVPFAAFASTERWQKFALQYAPIPLIGVCSVVVWITSGPAGVLVLAWATVVHAAYWTSGIHSRAYRLDQFRIGFAPDMPHTARLVAMLNGNGQAHLADVLVKALLGNTEVDFEVFRSFLNDKTEESRAFTAISGEIRHERNRWLRP</sequence>